<proteinExistence type="predicted"/>
<evidence type="ECO:0000256" key="1">
    <source>
        <dbReference type="SAM" id="Coils"/>
    </source>
</evidence>
<evidence type="ECO:0000313" key="2">
    <source>
        <dbReference type="EMBL" id="EKX41191.1"/>
    </source>
</evidence>
<accession>L1IY72</accession>
<organism evidence="2">
    <name type="scientific">Guillardia theta (strain CCMP2712)</name>
    <name type="common">Cryptophyte</name>
    <dbReference type="NCBI Taxonomy" id="905079"/>
    <lineage>
        <taxon>Eukaryota</taxon>
        <taxon>Cryptophyceae</taxon>
        <taxon>Pyrenomonadales</taxon>
        <taxon>Geminigeraceae</taxon>
        <taxon>Guillardia</taxon>
    </lineage>
</organism>
<feature type="coiled-coil region" evidence="1">
    <location>
        <begin position="250"/>
        <end position="284"/>
    </location>
</feature>
<keyword evidence="1" id="KW-0175">Coiled coil</keyword>
<dbReference type="EMBL" id="JH993025">
    <property type="protein sequence ID" value="EKX41191.1"/>
    <property type="molecule type" value="Genomic_DNA"/>
</dbReference>
<dbReference type="PaxDb" id="55529-EKX41191"/>
<dbReference type="KEGG" id="gtt:GUITHDRAFT_112664"/>
<gene>
    <name evidence="2" type="ORF">GUITHDRAFT_112664</name>
</gene>
<name>L1IY72_GUITC</name>
<dbReference type="GeneID" id="17297954"/>
<evidence type="ECO:0000313" key="4">
    <source>
        <dbReference type="Proteomes" id="UP000011087"/>
    </source>
</evidence>
<keyword evidence="4" id="KW-1185">Reference proteome</keyword>
<reference evidence="4" key="2">
    <citation type="submission" date="2012-11" db="EMBL/GenBank/DDBJ databases">
        <authorList>
            <person name="Kuo A."/>
            <person name="Curtis B.A."/>
            <person name="Tanifuji G."/>
            <person name="Burki F."/>
            <person name="Gruber A."/>
            <person name="Irimia M."/>
            <person name="Maruyama S."/>
            <person name="Arias M.C."/>
            <person name="Ball S.G."/>
            <person name="Gile G.H."/>
            <person name="Hirakawa Y."/>
            <person name="Hopkins J.F."/>
            <person name="Rensing S.A."/>
            <person name="Schmutz J."/>
            <person name="Symeonidi A."/>
            <person name="Elias M."/>
            <person name="Eveleigh R.J."/>
            <person name="Herman E.K."/>
            <person name="Klute M.J."/>
            <person name="Nakayama T."/>
            <person name="Obornik M."/>
            <person name="Reyes-Prieto A."/>
            <person name="Armbrust E.V."/>
            <person name="Aves S.J."/>
            <person name="Beiko R.G."/>
            <person name="Coutinho P."/>
            <person name="Dacks J.B."/>
            <person name="Durnford D.G."/>
            <person name="Fast N.M."/>
            <person name="Green B.R."/>
            <person name="Grisdale C."/>
            <person name="Hempe F."/>
            <person name="Henrissat B."/>
            <person name="Hoppner M.P."/>
            <person name="Ishida K.-I."/>
            <person name="Kim E."/>
            <person name="Koreny L."/>
            <person name="Kroth P.G."/>
            <person name="Liu Y."/>
            <person name="Malik S.-B."/>
            <person name="Maier U.G."/>
            <person name="McRose D."/>
            <person name="Mock T."/>
            <person name="Neilson J.A."/>
            <person name="Onodera N.T."/>
            <person name="Poole A.M."/>
            <person name="Pritham E.J."/>
            <person name="Richards T.A."/>
            <person name="Rocap G."/>
            <person name="Roy S.W."/>
            <person name="Sarai C."/>
            <person name="Schaack S."/>
            <person name="Shirato S."/>
            <person name="Slamovits C.H."/>
            <person name="Spencer D.F."/>
            <person name="Suzuki S."/>
            <person name="Worden A.Z."/>
            <person name="Zauner S."/>
            <person name="Barry K."/>
            <person name="Bell C."/>
            <person name="Bharti A.K."/>
            <person name="Crow J.A."/>
            <person name="Grimwood J."/>
            <person name="Kramer R."/>
            <person name="Lindquist E."/>
            <person name="Lucas S."/>
            <person name="Salamov A."/>
            <person name="McFadden G.I."/>
            <person name="Lane C.E."/>
            <person name="Keeling P.J."/>
            <person name="Gray M.W."/>
            <person name="Grigoriev I.V."/>
            <person name="Archibald J.M."/>
        </authorList>
    </citation>
    <scope>NUCLEOTIDE SEQUENCE</scope>
    <source>
        <strain evidence="4">CCMP2712</strain>
    </source>
</reference>
<dbReference type="HOGENOM" id="CLU_761749_0_0_1"/>
<reference evidence="2 4" key="1">
    <citation type="journal article" date="2012" name="Nature">
        <title>Algal genomes reveal evolutionary mosaicism and the fate of nucleomorphs.</title>
        <authorList>
            <consortium name="DOE Joint Genome Institute"/>
            <person name="Curtis B.A."/>
            <person name="Tanifuji G."/>
            <person name="Burki F."/>
            <person name="Gruber A."/>
            <person name="Irimia M."/>
            <person name="Maruyama S."/>
            <person name="Arias M.C."/>
            <person name="Ball S.G."/>
            <person name="Gile G.H."/>
            <person name="Hirakawa Y."/>
            <person name="Hopkins J.F."/>
            <person name="Kuo A."/>
            <person name="Rensing S.A."/>
            <person name="Schmutz J."/>
            <person name="Symeonidi A."/>
            <person name="Elias M."/>
            <person name="Eveleigh R.J."/>
            <person name="Herman E.K."/>
            <person name="Klute M.J."/>
            <person name="Nakayama T."/>
            <person name="Obornik M."/>
            <person name="Reyes-Prieto A."/>
            <person name="Armbrust E.V."/>
            <person name="Aves S.J."/>
            <person name="Beiko R.G."/>
            <person name="Coutinho P."/>
            <person name="Dacks J.B."/>
            <person name="Durnford D.G."/>
            <person name="Fast N.M."/>
            <person name="Green B.R."/>
            <person name="Grisdale C.J."/>
            <person name="Hempel F."/>
            <person name="Henrissat B."/>
            <person name="Hoppner M.P."/>
            <person name="Ishida K."/>
            <person name="Kim E."/>
            <person name="Koreny L."/>
            <person name="Kroth P.G."/>
            <person name="Liu Y."/>
            <person name="Malik S.B."/>
            <person name="Maier U.G."/>
            <person name="McRose D."/>
            <person name="Mock T."/>
            <person name="Neilson J.A."/>
            <person name="Onodera N.T."/>
            <person name="Poole A.M."/>
            <person name="Pritham E.J."/>
            <person name="Richards T.A."/>
            <person name="Rocap G."/>
            <person name="Roy S.W."/>
            <person name="Sarai C."/>
            <person name="Schaack S."/>
            <person name="Shirato S."/>
            <person name="Slamovits C.H."/>
            <person name="Spencer D.F."/>
            <person name="Suzuki S."/>
            <person name="Worden A.Z."/>
            <person name="Zauner S."/>
            <person name="Barry K."/>
            <person name="Bell C."/>
            <person name="Bharti A.K."/>
            <person name="Crow J.A."/>
            <person name="Grimwood J."/>
            <person name="Kramer R."/>
            <person name="Lindquist E."/>
            <person name="Lucas S."/>
            <person name="Salamov A."/>
            <person name="McFadden G.I."/>
            <person name="Lane C.E."/>
            <person name="Keeling P.J."/>
            <person name="Gray M.W."/>
            <person name="Grigoriev I.V."/>
            <person name="Archibald J.M."/>
        </authorList>
    </citation>
    <scope>NUCLEOTIDE SEQUENCE</scope>
    <source>
        <strain evidence="2 4">CCMP2712</strain>
    </source>
</reference>
<dbReference type="RefSeq" id="XP_005828171.1">
    <property type="nucleotide sequence ID" value="XM_005828114.1"/>
</dbReference>
<protein>
    <submittedName>
        <fullName evidence="2 3">Uncharacterized protein</fullName>
    </submittedName>
</protein>
<reference evidence="3" key="3">
    <citation type="submission" date="2015-06" db="UniProtKB">
        <authorList>
            <consortium name="EnsemblProtists"/>
        </authorList>
    </citation>
    <scope>IDENTIFICATION</scope>
</reference>
<sequence length="364" mass="40951">MVASLALFAPADQRKELLAGSPMSKLDSLALEFAKKGASMPVSSMLKKLDDWHDRPDTLLDVDSDRARTQMLSLANHQGWMGSQLASDSQLCKKADIIISKFDQLLKKLIVEETQVNKTISQTQQEYEAIKSKWLDTESKYRLTEQKEKEAKEGAKFARQEYDKWQTAHKQASSDLEKTTKNNAVDKASLESEKELILEIMKMVGVVSNGLDSCLNICVKNSVLAQQTVGKARLETLANSDLGSQSSEVAKILQEILDEIDNRLKNLETVYNQESDLVKSTNEKMVHWEKQLVSLANAQDKAKSEKLTQSLAREKVAGQLKIAKKNYEEETSAYNLEIQPYQKEITVIKEIKKKIVNHCNGVSQ</sequence>
<dbReference type="EnsemblProtists" id="EKX41191">
    <property type="protein sequence ID" value="EKX41191"/>
    <property type="gene ID" value="GUITHDRAFT_112664"/>
</dbReference>
<evidence type="ECO:0000313" key="3">
    <source>
        <dbReference type="EnsemblProtists" id="EKX41191"/>
    </source>
</evidence>
<dbReference type="Proteomes" id="UP000011087">
    <property type="component" value="Unassembled WGS sequence"/>
</dbReference>
<dbReference type="AlphaFoldDB" id="L1IY72"/>